<protein>
    <submittedName>
        <fullName evidence="1">Uncharacterized protein</fullName>
    </submittedName>
</protein>
<evidence type="ECO:0000313" key="2">
    <source>
        <dbReference type="Proteomes" id="UP000267078"/>
    </source>
</evidence>
<dbReference type="EMBL" id="RBUI01000029">
    <property type="protein sequence ID" value="RMU91251.1"/>
    <property type="molecule type" value="Genomic_DNA"/>
</dbReference>
<dbReference type="Proteomes" id="UP000267078">
    <property type="component" value="Unassembled WGS sequence"/>
</dbReference>
<dbReference type="AlphaFoldDB" id="A0A7Z6Y7T7"/>
<organism evidence="1 2">
    <name type="scientific">Pseudomonas savastanoi pv. phaseolicola</name>
    <name type="common">Pseudomonas syringae pv. phaseolicola</name>
    <dbReference type="NCBI Taxonomy" id="319"/>
    <lineage>
        <taxon>Bacteria</taxon>
        <taxon>Pseudomonadati</taxon>
        <taxon>Pseudomonadota</taxon>
        <taxon>Gammaproteobacteria</taxon>
        <taxon>Pseudomonadales</taxon>
        <taxon>Pseudomonadaceae</taxon>
        <taxon>Pseudomonas</taxon>
    </lineage>
</organism>
<sequence>MILIKAHGIGFITTEQVDTRHDHMNMWFTLNRLACLFIIYPFNLRQMCFGVKIELFLFIRIHEKLFEFSCNCFQCRFRNNILAKAKRECQVAVLPTIRNAFIYRTG</sequence>
<reference evidence="1 2" key="1">
    <citation type="submission" date="2018-08" db="EMBL/GenBank/DDBJ databases">
        <title>Recombination of ecologically and evolutionarily significant loci maintains genetic cohesion in the Pseudomonas syringae species complex.</title>
        <authorList>
            <person name="Dillon M."/>
            <person name="Thakur S."/>
            <person name="Almeida R.N.D."/>
            <person name="Weir B.S."/>
            <person name="Guttman D.S."/>
        </authorList>
    </citation>
    <scope>NUCLEOTIDE SEQUENCE [LARGE SCALE GENOMIC DNA]</scope>
    <source>
        <strain evidence="1 2">1449B</strain>
    </source>
</reference>
<comment type="caution">
    <text evidence="1">The sequence shown here is derived from an EMBL/GenBank/DDBJ whole genome shotgun (WGS) entry which is preliminary data.</text>
</comment>
<proteinExistence type="predicted"/>
<name>A0A7Z6Y7T7_PSESH</name>
<accession>A0A7Z6Y7T7</accession>
<evidence type="ECO:0000313" key="1">
    <source>
        <dbReference type="EMBL" id="RMU91251.1"/>
    </source>
</evidence>
<gene>
    <name evidence="1" type="ORF">ALP21_200090</name>
</gene>